<evidence type="ECO:0000259" key="2">
    <source>
        <dbReference type="Pfam" id="PF00326"/>
    </source>
</evidence>
<dbReference type="InterPro" id="IPR002471">
    <property type="entry name" value="Pept_S9_AS"/>
</dbReference>
<dbReference type="SUPFAM" id="SSF53474">
    <property type="entry name" value="alpha/beta-Hydrolases"/>
    <property type="match status" value="1"/>
</dbReference>
<feature type="domain" description="Peptidase S9 prolyl oligopeptidase catalytic" evidence="2">
    <location>
        <begin position="55"/>
        <end position="255"/>
    </location>
</feature>
<dbReference type="GO" id="GO:0052689">
    <property type="term" value="F:carboxylic ester hydrolase activity"/>
    <property type="evidence" value="ECO:0007669"/>
    <property type="project" value="TreeGrafter"/>
</dbReference>
<keyword evidence="1" id="KW-0378">Hydrolase</keyword>
<dbReference type="InterPro" id="IPR029058">
    <property type="entry name" value="AB_hydrolase_fold"/>
</dbReference>
<dbReference type="EMBL" id="CADCTR010002586">
    <property type="protein sequence ID" value="CAA9361493.1"/>
    <property type="molecule type" value="Genomic_DNA"/>
</dbReference>
<sequence length="256" mass="27540">MKYDERQILFENRGEKLYGFLHLPMRPGPHPAVALLQGFGGNHIEPHALFPKAARAFATAGVATLRFDFRGSGDSEGVFQDATLNGQTEDAHRALDFLTRQPEIDEQRIGIGGLSLGGLIAACTASGDSRVRALFLWAPVAHLGELFEAGTTAERRSEISNVGFTDYGGLQVGAGLVQDALLTDPVASLASFSGRALVAHGSADETVPVEHAHRYKAALGDRAEVVILNGADHVFSSLAWEQDLIERTTRFLHANL</sequence>
<name>A0A6J4MJQ0_9CHLR</name>
<dbReference type="PANTHER" id="PTHR43265:SF1">
    <property type="entry name" value="ESTERASE ESTD"/>
    <property type="match status" value="1"/>
</dbReference>
<organism evidence="3">
    <name type="scientific">uncultured Chloroflexia bacterium</name>
    <dbReference type="NCBI Taxonomy" id="1672391"/>
    <lineage>
        <taxon>Bacteria</taxon>
        <taxon>Bacillati</taxon>
        <taxon>Chloroflexota</taxon>
        <taxon>Chloroflexia</taxon>
        <taxon>environmental samples</taxon>
    </lineage>
</organism>
<accession>A0A6J4MJQ0</accession>
<dbReference type="PROSITE" id="PS00708">
    <property type="entry name" value="PRO_ENDOPEP_SER"/>
    <property type="match status" value="1"/>
</dbReference>
<evidence type="ECO:0000256" key="1">
    <source>
        <dbReference type="ARBA" id="ARBA00022801"/>
    </source>
</evidence>
<protein>
    <recommendedName>
        <fullName evidence="2">Peptidase S9 prolyl oligopeptidase catalytic domain-containing protein</fullName>
    </recommendedName>
</protein>
<dbReference type="Gene3D" id="3.40.50.1820">
    <property type="entry name" value="alpha/beta hydrolase"/>
    <property type="match status" value="1"/>
</dbReference>
<reference evidence="3" key="1">
    <citation type="submission" date="2020-02" db="EMBL/GenBank/DDBJ databases">
        <authorList>
            <person name="Meier V. D."/>
        </authorList>
    </citation>
    <scope>NUCLEOTIDE SEQUENCE</scope>
    <source>
        <strain evidence="3">AVDCRST_MAG93</strain>
    </source>
</reference>
<proteinExistence type="predicted"/>
<dbReference type="Pfam" id="PF00326">
    <property type="entry name" value="Peptidase_S9"/>
    <property type="match status" value="1"/>
</dbReference>
<dbReference type="InterPro" id="IPR053145">
    <property type="entry name" value="AB_hydrolase_Est10"/>
</dbReference>
<dbReference type="AlphaFoldDB" id="A0A6J4MJQ0"/>
<gene>
    <name evidence="3" type="ORF">AVDCRST_MAG93-7682</name>
</gene>
<dbReference type="GO" id="GO:0006508">
    <property type="term" value="P:proteolysis"/>
    <property type="evidence" value="ECO:0007669"/>
    <property type="project" value="InterPro"/>
</dbReference>
<evidence type="ECO:0000313" key="3">
    <source>
        <dbReference type="EMBL" id="CAA9361493.1"/>
    </source>
</evidence>
<dbReference type="InterPro" id="IPR001375">
    <property type="entry name" value="Peptidase_S9_cat"/>
</dbReference>
<dbReference type="PANTHER" id="PTHR43265">
    <property type="entry name" value="ESTERASE ESTD"/>
    <property type="match status" value="1"/>
</dbReference>
<dbReference type="GO" id="GO:0004252">
    <property type="term" value="F:serine-type endopeptidase activity"/>
    <property type="evidence" value="ECO:0007669"/>
    <property type="project" value="InterPro"/>
</dbReference>